<name>A0A409Y759_9AGAR</name>
<organism evidence="11 12">
    <name type="scientific">Panaeolus cyanescens</name>
    <dbReference type="NCBI Taxonomy" id="181874"/>
    <lineage>
        <taxon>Eukaryota</taxon>
        <taxon>Fungi</taxon>
        <taxon>Dikarya</taxon>
        <taxon>Basidiomycota</taxon>
        <taxon>Agaricomycotina</taxon>
        <taxon>Agaricomycetes</taxon>
        <taxon>Agaricomycetidae</taxon>
        <taxon>Agaricales</taxon>
        <taxon>Agaricineae</taxon>
        <taxon>Galeropsidaceae</taxon>
        <taxon>Panaeolus</taxon>
    </lineage>
</organism>
<proteinExistence type="inferred from homology"/>
<dbReference type="PROSITE" id="PS51192">
    <property type="entry name" value="HELICASE_ATP_BIND_1"/>
    <property type="match status" value="1"/>
</dbReference>
<evidence type="ECO:0000256" key="6">
    <source>
        <dbReference type="ARBA" id="ARBA00022840"/>
    </source>
</evidence>
<dbReference type="EC" id="3.6.4.13" evidence="2"/>
<evidence type="ECO:0000256" key="3">
    <source>
        <dbReference type="ARBA" id="ARBA00022741"/>
    </source>
</evidence>
<dbReference type="InterPro" id="IPR002464">
    <property type="entry name" value="DNA/RNA_helicase_DEAH_CS"/>
</dbReference>
<dbReference type="InterPro" id="IPR011709">
    <property type="entry name" value="DEAD-box_helicase_OB_fold"/>
</dbReference>
<comment type="catalytic activity">
    <reaction evidence="7">
        <text>ATP + H2O = ADP + phosphate + H(+)</text>
        <dbReference type="Rhea" id="RHEA:13065"/>
        <dbReference type="ChEBI" id="CHEBI:15377"/>
        <dbReference type="ChEBI" id="CHEBI:15378"/>
        <dbReference type="ChEBI" id="CHEBI:30616"/>
        <dbReference type="ChEBI" id="CHEBI:43474"/>
        <dbReference type="ChEBI" id="CHEBI:456216"/>
        <dbReference type="EC" id="3.6.4.13"/>
    </reaction>
</comment>
<dbReference type="Pfam" id="PF07717">
    <property type="entry name" value="OB_NTP_bind"/>
    <property type="match status" value="1"/>
</dbReference>
<comment type="caution">
    <text evidence="11">The sequence shown here is derived from an EMBL/GenBank/DDBJ whole genome shotgun (WGS) entry which is preliminary data.</text>
</comment>
<dbReference type="InterPro" id="IPR011545">
    <property type="entry name" value="DEAD/DEAH_box_helicase_dom"/>
</dbReference>
<keyword evidence="4" id="KW-0378">Hydrolase</keyword>
<dbReference type="PANTHER" id="PTHR18934:SF136">
    <property type="entry name" value="ATP-DEPENDENT RNA HELICASE DHX35-RELATED"/>
    <property type="match status" value="1"/>
</dbReference>
<evidence type="ECO:0000256" key="4">
    <source>
        <dbReference type="ARBA" id="ARBA00022801"/>
    </source>
</evidence>
<dbReference type="InterPro" id="IPR007502">
    <property type="entry name" value="Helicase-assoc_dom"/>
</dbReference>
<dbReference type="GO" id="GO:0016787">
    <property type="term" value="F:hydrolase activity"/>
    <property type="evidence" value="ECO:0007669"/>
    <property type="project" value="UniProtKB-KW"/>
</dbReference>
<evidence type="ECO:0000256" key="2">
    <source>
        <dbReference type="ARBA" id="ARBA00012552"/>
    </source>
</evidence>
<dbReference type="SUPFAM" id="SSF52540">
    <property type="entry name" value="P-loop containing nucleoside triphosphate hydrolases"/>
    <property type="match status" value="1"/>
</dbReference>
<dbReference type="FunFam" id="3.40.50.300:FF:000578">
    <property type="entry name" value="probable ATP-dependent RNA helicase DHX35"/>
    <property type="match status" value="1"/>
</dbReference>
<dbReference type="SMART" id="SM00490">
    <property type="entry name" value="HELICc"/>
    <property type="match status" value="1"/>
</dbReference>
<comment type="similarity">
    <text evidence="1">Belongs to the DEAD box helicase family. DEAH subfamily.</text>
</comment>
<evidence type="ECO:0000256" key="7">
    <source>
        <dbReference type="ARBA" id="ARBA00047984"/>
    </source>
</evidence>
<keyword evidence="5" id="KW-0347">Helicase</keyword>
<dbReference type="SMART" id="SM00487">
    <property type="entry name" value="DEXDc"/>
    <property type="match status" value="1"/>
</dbReference>
<dbReference type="Proteomes" id="UP000284842">
    <property type="component" value="Unassembled WGS sequence"/>
</dbReference>
<dbReference type="PROSITE" id="PS51194">
    <property type="entry name" value="HELICASE_CTER"/>
    <property type="match status" value="1"/>
</dbReference>
<dbReference type="InParanoid" id="A0A409Y759"/>
<keyword evidence="6" id="KW-0067">ATP-binding</keyword>
<dbReference type="GO" id="GO:0003723">
    <property type="term" value="F:RNA binding"/>
    <property type="evidence" value="ECO:0007669"/>
    <property type="project" value="TreeGrafter"/>
</dbReference>
<evidence type="ECO:0000256" key="8">
    <source>
        <dbReference type="SAM" id="MobiDB-lite"/>
    </source>
</evidence>
<accession>A0A409Y759</accession>
<dbReference type="EMBL" id="NHTK01001375">
    <property type="protein sequence ID" value="PPQ98819.1"/>
    <property type="molecule type" value="Genomic_DNA"/>
</dbReference>
<keyword evidence="12" id="KW-1185">Reference proteome</keyword>
<sequence length="717" mass="80223">MSLTFWKPGTTGPGSNLDRSAQSEENFLPYAPPKTSSYNASDRLPIYAHRDKLLYAIEKHGVVIVVGHTGCGKTTQLPQYLLQAGWAKDGRVIACTQPRRIAATSVAARVSQELGTSLGQEVGYTIRFEDVSSRENTRILYLTDGMLFREVLVDPLLSRYSVIMIDEVHERSIHTDLLLGILKKIRKKRPALRLIVSSATLDASKFYDYFSEEGVDDAIVLSLEGRSYPVQIAYLEVPIHDYTQAAAEVVYKIVRQGGTGDVLVFLTGREDIELAIQHLRDMLQSYPNVGVDSLPLYAGLTMEEQMEVFQPAKPGRRKVIFSTNIAEASLTIDGIKFVVDCGLVKIRTYNPTTTLSSLSVIPISRASAIQRAGRAGRTSPGICYRLYPMSMFQTLPASIPPEISRSDLLTTLLQLKALGINDLLKFEWVTAPPAETVLRTLERLHSHGIIDDSGQLTRLGEQISEFPVDTSIAKMLLISKDFQCSEEILTIAAMVSVQDVFIHSEGTAGALAELEKRKFTAEEGQDHLTLLNTYNAFIKCGKSSSWCKARSLSFQALSRAISIRSQLKKAGSQMHYEQLLAQQRPVASRWDIQISSRKHGKFSAYNIQHIADFEVQIVSPHPNSVMFRRKPSTGWVVYHEIEETKKIQINVITEIQPDWYASFSRWYAYAKILQGLLNMANYQFRGNGVRRDAGKQMYEGFQSVGYTSYIHEADCHA</sequence>
<dbReference type="STRING" id="181874.A0A409Y759"/>
<dbReference type="InterPro" id="IPR001650">
    <property type="entry name" value="Helicase_C-like"/>
</dbReference>
<dbReference type="InterPro" id="IPR048333">
    <property type="entry name" value="HA2_WH"/>
</dbReference>
<dbReference type="GO" id="GO:0003724">
    <property type="term" value="F:RNA helicase activity"/>
    <property type="evidence" value="ECO:0007669"/>
    <property type="project" value="UniProtKB-EC"/>
</dbReference>
<dbReference type="SMART" id="SM00847">
    <property type="entry name" value="HA2"/>
    <property type="match status" value="1"/>
</dbReference>
<evidence type="ECO:0000256" key="1">
    <source>
        <dbReference type="ARBA" id="ARBA00008792"/>
    </source>
</evidence>
<dbReference type="CDD" id="cd18791">
    <property type="entry name" value="SF2_C_RHA"/>
    <property type="match status" value="1"/>
</dbReference>
<evidence type="ECO:0000313" key="11">
    <source>
        <dbReference type="EMBL" id="PPQ98819.1"/>
    </source>
</evidence>
<dbReference type="PANTHER" id="PTHR18934">
    <property type="entry name" value="ATP-DEPENDENT RNA HELICASE"/>
    <property type="match status" value="1"/>
</dbReference>
<evidence type="ECO:0000313" key="12">
    <source>
        <dbReference type="Proteomes" id="UP000284842"/>
    </source>
</evidence>
<evidence type="ECO:0000256" key="5">
    <source>
        <dbReference type="ARBA" id="ARBA00022806"/>
    </source>
</evidence>
<protein>
    <recommendedName>
        <fullName evidence="2">RNA helicase</fullName>
        <ecNumber evidence="2">3.6.4.13</ecNumber>
    </recommendedName>
</protein>
<dbReference type="GO" id="GO:0071013">
    <property type="term" value="C:catalytic step 2 spliceosome"/>
    <property type="evidence" value="ECO:0007669"/>
    <property type="project" value="TreeGrafter"/>
</dbReference>
<dbReference type="OrthoDB" id="10253254at2759"/>
<dbReference type="Pfam" id="PF21010">
    <property type="entry name" value="HA2_C"/>
    <property type="match status" value="1"/>
</dbReference>
<dbReference type="Pfam" id="PF04408">
    <property type="entry name" value="WHD_HA2"/>
    <property type="match status" value="1"/>
</dbReference>
<dbReference type="Gene3D" id="1.20.120.1080">
    <property type="match status" value="1"/>
</dbReference>
<dbReference type="Gene3D" id="3.40.50.300">
    <property type="entry name" value="P-loop containing nucleotide triphosphate hydrolases"/>
    <property type="match status" value="2"/>
</dbReference>
<reference evidence="11 12" key="1">
    <citation type="journal article" date="2018" name="Evol. Lett.">
        <title>Horizontal gene cluster transfer increased hallucinogenic mushroom diversity.</title>
        <authorList>
            <person name="Reynolds H.T."/>
            <person name="Vijayakumar V."/>
            <person name="Gluck-Thaler E."/>
            <person name="Korotkin H.B."/>
            <person name="Matheny P.B."/>
            <person name="Slot J.C."/>
        </authorList>
    </citation>
    <scope>NUCLEOTIDE SEQUENCE [LARGE SCALE GENOMIC DNA]</scope>
    <source>
        <strain evidence="11 12">2629</strain>
    </source>
</reference>
<evidence type="ECO:0000259" key="10">
    <source>
        <dbReference type="PROSITE" id="PS51194"/>
    </source>
</evidence>
<evidence type="ECO:0000259" key="9">
    <source>
        <dbReference type="PROSITE" id="PS51192"/>
    </source>
</evidence>
<feature type="domain" description="Helicase C-terminal" evidence="10">
    <location>
        <begin position="245"/>
        <end position="419"/>
    </location>
</feature>
<dbReference type="PROSITE" id="PS00690">
    <property type="entry name" value="DEAH_ATP_HELICASE"/>
    <property type="match status" value="1"/>
</dbReference>
<feature type="domain" description="Helicase ATP-binding" evidence="9">
    <location>
        <begin position="54"/>
        <end position="219"/>
    </location>
</feature>
<dbReference type="InterPro" id="IPR014001">
    <property type="entry name" value="Helicase_ATP-bd"/>
</dbReference>
<dbReference type="GO" id="GO:0005524">
    <property type="term" value="F:ATP binding"/>
    <property type="evidence" value="ECO:0007669"/>
    <property type="project" value="UniProtKB-KW"/>
</dbReference>
<dbReference type="AlphaFoldDB" id="A0A409Y759"/>
<dbReference type="Pfam" id="PF00271">
    <property type="entry name" value="Helicase_C"/>
    <property type="match status" value="1"/>
</dbReference>
<dbReference type="Pfam" id="PF00270">
    <property type="entry name" value="DEAD"/>
    <property type="match status" value="1"/>
</dbReference>
<gene>
    <name evidence="11" type="ORF">CVT24_003373</name>
</gene>
<dbReference type="InterPro" id="IPR027417">
    <property type="entry name" value="P-loop_NTPase"/>
</dbReference>
<feature type="region of interest" description="Disordered" evidence="8">
    <location>
        <begin position="1"/>
        <end position="21"/>
    </location>
</feature>
<keyword evidence="3" id="KW-0547">Nucleotide-binding</keyword>